<evidence type="ECO:0000256" key="1">
    <source>
        <dbReference type="ARBA" id="ARBA00023186"/>
    </source>
</evidence>
<dbReference type="EMBL" id="LJGV01000022">
    <property type="protein sequence ID" value="OEU98920.1"/>
    <property type="molecule type" value="Genomic_DNA"/>
</dbReference>
<comment type="similarity">
    <text evidence="2">Belongs to the UreD family.</text>
</comment>
<reference evidence="3 4" key="1">
    <citation type="journal article" date="2016" name="Front. Microbiol.">
        <title>Comparative Genomics Analysis of Streptomyces Species Reveals Their Adaptation to the Marine Environment and Their Diversity at the Genomic Level.</title>
        <authorList>
            <person name="Tian X."/>
            <person name="Zhang Z."/>
            <person name="Yang T."/>
            <person name="Chen M."/>
            <person name="Li J."/>
            <person name="Chen F."/>
            <person name="Yang J."/>
            <person name="Li W."/>
            <person name="Zhang B."/>
            <person name="Zhang Z."/>
            <person name="Wu J."/>
            <person name="Zhang C."/>
            <person name="Long L."/>
            <person name="Xiao J."/>
        </authorList>
    </citation>
    <scope>NUCLEOTIDE SEQUENCE [LARGE SCALE GENOMIC DNA]</scope>
    <source>
        <strain evidence="3 4">SCSIO M10379</strain>
    </source>
</reference>
<evidence type="ECO:0000313" key="4">
    <source>
        <dbReference type="Proteomes" id="UP000175829"/>
    </source>
</evidence>
<comment type="function">
    <text evidence="2">Required for maturation of urease via the functional incorporation of the urease nickel metallocenter.</text>
</comment>
<dbReference type="RefSeq" id="WP_069991889.1">
    <property type="nucleotide sequence ID" value="NZ_LJGV01000022.1"/>
</dbReference>
<sequence length="268" mass="27587">MTVAASASASAAGSGSAASVSARARITAAPDGRGGTALPLLGGAGPIAPCRTRSADPAAARVTLVGAMSAPLNGDRLALEVRAEAGAALRVDGSAAMLALPGRTTGPARYDVRLQVGEGGRLHWLPEQLVSVRGSELRQHLRAEVARGGRLVVRDEQVLGRAGEEPGRLGSRLTVRYDARPLFDQELDLGPGAPGWDGGAVLGGHRAVGQLLLVGTEKTDEQRLLDWNPGESAVVTPLAGPALLVTAVARDALRLRRVLDSALTFTSW</sequence>
<dbReference type="AlphaFoldDB" id="A0A1E7K4S6"/>
<comment type="subunit">
    <text evidence="2">UreD, UreF and UreG form a complex that acts as a GTP-hydrolysis-dependent molecular chaperone, activating the urease apoprotein by helping to assemble the nickel containing metallocenter of UreC. The UreE protein probably delivers the nickel.</text>
</comment>
<keyword evidence="1 2" id="KW-0143">Chaperone</keyword>
<organism evidence="3 4">
    <name type="scientific">Streptomyces qinglanensis</name>
    <dbReference type="NCBI Taxonomy" id="943816"/>
    <lineage>
        <taxon>Bacteria</taxon>
        <taxon>Bacillati</taxon>
        <taxon>Actinomycetota</taxon>
        <taxon>Actinomycetes</taxon>
        <taxon>Kitasatosporales</taxon>
        <taxon>Streptomycetaceae</taxon>
        <taxon>Streptomyces</taxon>
    </lineage>
</organism>
<evidence type="ECO:0000313" key="3">
    <source>
        <dbReference type="EMBL" id="OEU98920.1"/>
    </source>
</evidence>
<gene>
    <name evidence="2" type="primary">ureD</name>
    <name evidence="3" type="ORF">AN217_15035</name>
</gene>
<accession>A0A1E7K4S6</accession>
<dbReference type="PATRIC" id="fig|943816.4.peg.2457"/>
<dbReference type="GO" id="GO:0005737">
    <property type="term" value="C:cytoplasm"/>
    <property type="evidence" value="ECO:0007669"/>
    <property type="project" value="UniProtKB-SubCell"/>
</dbReference>
<dbReference type="Pfam" id="PF01774">
    <property type="entry name" value="UreD"/>
    <property type="match status" value="1"/>
</dbReference>
<dbReference type="Proteomes" id="UP000175829">
    <property type="component" value="Unassembled WGS sequence"/>
</dbReference>
<evidence type="ECO:0000256" key="2">
    <source>
        <dbReference type="HAMAP-Rule" id="MF_01384"/>
    </source>
</evidence>
<dbReference type="InterPro" id="IPR002669">
    <property type="entry name" value="UreD"/>
</dbReference>
<name>A0A1E7K4S6_9ACTN</name>
<protein>
    <recommendedName>
        <fullName evidence="2">Urease accessory protein UreD</fullName>
    </recommendedName>
</protein>
<comment type="caution">
    <text evidence="3">The sequence shown here is derived from an EMBL/GenBank/DDBJ whole genome shotgun (WGS) entry which is preliminary data.</text>
</comment>
<keyword evidence="2" id="KW-0996">Nickel insertion</keyword>
<dbReference type="HAMAP" id="MF_01384">
    <property type="entry name" value="UreD"/>
    <property type="match status" value="1"/>
</dbReference>
<dbReference type="GO" id="GO:0016151">
    <property type="term" value="F:nickel cation binding"/>
    <property type="evidence" value="ECO:0007669"/>
    <property type="project" value="UniProtKB-UniRule"/>
</dbReference>
<comment type="subcellular location">
    <subcellularLocation>
        <location evidence="2">Cytoplasm</location>
    </subcellularLocation>
</comment>
<keyword evidence="2" id="KW-0963">Cytoplasm</keyword>
<proteinExistence type="inferred from homology"/>